<feature type="signal peptide" evidence="6">
    <location>
        <begin position="1"/>
        <end position="24"/>
    </location>
</feature>
<feature type="disulfide bond" evidence="5">
    <location>
        <begin position="164"/>
        <end position="205"/>
    </location>
</feature>
<dbReference type="Gene3D" id="1.50.10.20">
    <property type="match status" value="1"/>
</dbReference>
<evidence type="ECO:0000313" key="7">
    <source>
        <dbReference type="EMBL" id="KAK8768567.1"/>
    </source>
</evidence>
<feature type="binding site" evidence="4">
    <location>
        <position position="194"/>
    </location>
    <ligand>
        <name>cyanocob(III)alamin</name>
        <dbReference type="ChEBI" id="CHEBI:17439"/>
    </ligand>
</feature>
<dbReference type="InterPro" id="IPR008930">
    <property type="entry name" value="Terpenoid_cyclase/PrenylTrfase"/>
</dbReference>
<feature type="chain" id="PRO_5042842688" evidence="6">
    <location>
        <begin position="25"/>
        <end position="339"/>
    </location>
</feature>
<evidence type="ECO:0000256" key="1">
    <source>
        <dbReference type="ARBA" id="ARBA00004613"/>
    </source>
</evidence>
<name>A0AAQ4E1H7_AMBAM</name>
<evidence type="ECO:0000256" key="6">
    <source>
        <dbReference type="SAM" id="SignalP"/>
    </source>
</evidence>
<evidence type="ECO:0000256" key="3">
    <source>
        <dbReference type="ARBA" id="ARBA00022729"/>
    </source>
</evidence>
<protein>
    <submittedName>
        <fullName evidence="7">Uncharacterized protein</fullName>
    </submittedName>
</protein>
<comment type="subcellular location">
    <subcellularLocation>
        <location evidence="1">Secreted</location>
    </subcellularLocation>
</comment>
<dbReference type="SUPFAM" id="SSF48239">
    <property type="entry name" value="Terpenoid cyclases/Protein prenyltransferases"/>
    <property type="match status" value="1"/>
</dbReference>
<comment type="caution">
    <text evidence="7">The sequence shown here is derived from an EMBL/GenBank/DDBJ whole genome shotgun (WGS) entry which is preliminary data.</text>
</comment>
<dbReference type="EMBL" id="JARKHS020023755">
    <property type="protein sequence ID" value="KAK8768567.1"/>
    <property type="molecule type" value="Genomic_DNA"/>
</dbReference>
<dbReference type="PANTHER" id="PTHR10559">
    <property type="entry name" value="TRANSCOBALAMIN-1/GASTRIC INTRINSIC FACTOR"/>
    <property type="match status" value="1"/>
</dbReference>
<keyword evidence="3 6" id="KW-0732">Signal</keyword>
<dbReference type="AlphaFoldDB" id="A0AAQ4E1H7"/>
<evidence type="ECO:0000313" key="8">
    <source>
        <dbReference type="Proteomes" id="UP001321473"/>
    </source>
</evidence>
<accession>A0AAQ4E1H7</accession>
<proteinExistence type="predicted"/>
<sequence>MTAMIPFFNLTLLTLLYGPSHVTGRGSSDGPPDPQGALATEEEALGRARSWLKAHPCHQYKDTAAPGEAHQRTLALALVDPAFFDRCSAEALLHVRELQHQLLVQLPTTAEKGQLALHVLALSASCQPIRDPRGRNLGVLLRKKSSDPVPRNRFSEAMQLLALCSLGDRGRKLMDEAMANVQELATHNPAAVMDSLAVNVLAAACLSDNELGERSTTVYDALRPVARLQQPDGSFGNVHTTGLVTQALVAVDPEGQHLAWRRQDALTNLRRAQHSDGHFGGLLATVQVAPLLAGRTLADLASHARVFCTSRNNVSAATREILSLFSQVTVRKRTVGRSQ</sequence>
<feature type="binding site" evidence="4">
    <location>
        <position position="287"/>
    </location>
    <ligand>
        <name>cyanocob(III)alamin</name>
        <dbReference type="ChEBI" id="CHEBI:17439"/>
    </ligand>
</feature>
<dbReference type="GO" id="GO:0015889">
    <property type="term" value="P:cobalamin transport"/>
    <property type="evidence" value="ECO:0007669"/>
    <property type="project" value="InterPro"/>
</dbReference>
<dbReference type="InterPro" id="IPR002157">
    <property type="entry name" value="Cbl-bd_prot"/>
</dbReference>
<keyword evidence="2" id="KW-0964">Secreted</keyword>
<gene>
    <name evidence="7" type="ORF">V5799_014968</name>
</gene>
<dbReference type="InterPro" id="IPR051588">
    <property type="entry name" value="Cobalamin_Transport"/>
</dbReference>
<keyword evidence="5" id="KW-1015">Disulfide bond</keyword>
<dbReference type="GO" id="GO:0031419">
    <property type="term" value="F:cobalamin binding"/>
    <property type="evidence" value="ECO:0007669"/>
    <property type="project" value="InterPro"/>
</dbReference>
<dbReference type="Pfam" id="PF01122">
    <property type="entry name" value="Cobalamin_bind"/>
    <property type="match status" value="1"/>
</dbReference>
<evidence type="ECO:0000256" key="2">
    <source>
        <dbReference type="ARBA" id="ARBA00022525"/>
    </source>
</evidence>
<keyword evidence="4" id="KW-0170">Cobalt</keyword>
<dbReference type="GO" id="GO:0005615">
    <property type="term" value="C:extracellular space"/>
    <property type="evidence" value="ECO:0007669"/>
    <property type="project" value="TreeGrafter"/>
</dbReference>
<keyword evidence="8" id="KW-1185">Reference proteome</keyword>
<reference evidence="7 8" key="1">
    <citation type="journal article" date="2023" name="Arcadia Sci">
        <title>De novo assembly of a long-read Amblyomma americanum tick genome.</title>
        <authorList>
            <person name="Chou S."/>
            <person name="Poskanzer K.E."/>
            <person name="Rollins M."/>
            <person name="Thuy-Boun P.S."/>
        </authorList>
    </citation>
    <scope>NUCLEOTIDE SEQUENCE [LARGE SCALE GENOMIC DNA]</scope>
    <source>
        <strain evidence="7">F_SG_1</strain>
        <tissue evidence="7">Salivary glands</tissue>
    </source>
</reference>
<evidence type="ECO:0000256" key="4">
    <source>
        <dbReference type="PIRSR" id="PIRSR602157-1"/>
    </source>
</evidence>
<feature type="binding site" evidence="4">
    <location>
        <position position="237"/>
    </location>
    <ligand>
        <name>cyanocob(III)alamin</name>
        <dbReference type="ChEBI" id="CHEBI:17439"/>
    </ligand>
</feature>
<evidence type="ECO:0000256" key="5">
    <source>
        <dbReference type="PIRSR" id="PIRSR602157-2"/>
    </source>
</evidence>
<organism evidence="7 8">
    <name type="scientific">Amblyomma americanum</name>
    <name type="common">Lone star tick</name>
    <dbReference type="NCBI Taxonomy" id="6943"/>
    <lineage>
        <taxon>Eukaryota</taxon>
        <taxon>Metazoa</taxon>
        <taxon>Ecdysozoa</taxon>
        <taxon>Arthropoda</taxon>
        <taxon>Chelicerata</taxon>
        <taxon>Arachnida</taxon>
        <taxon>Acari</taxon>
        <taxon>Parasitiformes</taxon>
        <taxon>Ixodida</taxon>
        <taxon>Ixodoidea</taxon>
        <taxon>Ixodidae</taxon>
        <taxon>Amblyomminae</taxon>
        <taxon>Amblyomma</taxon>
    </lineage>
</organism>
<dbReference type="Proteomes" id="UP001321473">
    <property type="component" value="Unassembled WGS sequence"/>
</dbReference>
<dbReference type="PANTHER" id="PTHR10559:SF18">
    <property type="entry name" value="TRANSCOBALAMIN II"/>
    <property type="match status" value="1"/>
</dbReference>